<protein>
    <submittedName>
        <fullName evidence="2">Uncharacterized protein</fullName>
    </submittedName>
</protein>
<evidence type="ECO:0000256" key="1">
    <source>
        <dbReference type="SAM" id="MobiDB-lite"/>
    </source>
</evidence>
<dbReference type="Proteomes" id="UP000002949">
    <property type="component" value="Unassembled WGS sequence"/>
</dbReference>
<organism evidence="2 3">
    <name type="scientific">Mesorhizobium amorphae CCNWGS0123</name>
    <dbReference type="NCBI Taxonomy" id="1082933"/>
    <lineage>
        <taxon>Bacteria</taxon>
        <taxon>Pseudomonadati</taxon>
        <taxon>Pseudomonadota</taxon>
        <taxon>Alphaproteobacteria</taxon>
        <taxon>Hyphomicrobiales</taxon>
        <taxon>Phyllobacteriaceae</taxon>
        <taxon>Mesorhizobium</taxon>
    </lineage>
</organism>
<dbReference type="EMBL" id="AGSN01000211">
    <property type="protein sequence ID" value="EHH05512.1"/>
    <property type="molecule type" value="Genomic_DNA"/>
</dbReference>
<proteinExistence type="predicted"/>
<sequence length="72" mass="7463">MRPGELVGRSADVHVGVVQDEVFEMDELAFEPQRGGRVGEVLALDKTVADGGTSQPLVKAGQNLGGAGNQSD</sequence>
<evidence type="ECO:0000313" key="2">
    <source>
        <dbReference type="EMBL" id="EHH05512.1"/>
    </source>
</evidence>
<accession>G6YJ08</accession>
<gene>
    <name evidence="2" type="ORF">MEA186_29917</name>
</gene>
<feature type="region of interest" description="Disordered" evidence="1">
    <location>
        <begin position="52"/>
        <end position="72"/>
    </location>
</feature>
<evidence type="ECO:0000313" key="3">
    <source>
        <dbReference type="Proteomes" id="UP000002949"/>
    </source>
</evidence>
<dbReference type="AlphaFoldDB" id="G6YJ08"/>
<feature type="compositionally biased region" description="Gly residues" evidence="1">
    <location>
        <begin position="63"/>
        <end position="72"/>
    </location>
</feature>
<keyword evidence="3" id="KW-1185">Reference proteome</keyword>
<name>G6YJ08_9HYPH</name>
<reference evidence="2 3" key="1">
    <citation type="journal article" date="2012" name="J. Bacteriol.">
        <title>Draft Genome Sequence of Plant Growth-Promoting Rhizobium Mesorhizobium amorphae, Isolated from Zinc-Lead Mine Tailings.</title>
        <authorList>
            <person name="Hao X."/>
            <person name="Lin Y."/>
            <person name="Johnstone L."/>
            <person name="Baltrus D.A."/>
            <person name="Miller S.J."/>
            <person name="Wei G."/>
            <person name="Rensing C."/>
        </authorList>
    </citation>
    <scope>NUCLEOTIDE SEQUENCE [LARGE SCALE GENOMIC DNA]</scope>
    <source>
        <strain evidence="2 3">CCNWGS0123</strain>
    </source>
</reference>